<accession>A0A9W6L642</accession>
<evidence type="ECO:0000259" key="4">
    <source>
        <dbReference type="PROSITE" id="PS50949"/>
    </source>
</evidence>
<dbReference type="GO" id="GO:0003700">
    <property type="term" value="F:DNA-binding transcription factor activity"/>
    <property type="evidence" value="ECO:0007669"/>
    <property type="project" value="InterPro"/>
</dbReference>
<keyword evidence="3" id="KW-0804">Transcription</keyword>
<dbReference type="InterPro" id="IPR008920">
    <property type="entry name" value="TF_FadR/GntR_C"/>
</dbReference>
<sequence>MTAEVPLDGLGAQSLVELALERIRGDILRGAIGPGERLVEEQLTRRFGISRAPVREALRLLGQQGLVEHLPRRGVRVAELSARDMTELFGLRDALERYAVDTALGGGARPDPEKLAVLERATERIERAAGDDPAHAPIDRAEAHREFHLALVALAGHRHLLRVYEPVIMQLQLYMAANMRREAEQRSPAEGAHRHRHLYEAVASGDAEAVLTALASHGARTYLRPELEP</sequence>
<dbReference type="Gene3D" id="1.10.10.10">
    <property type="entry name" value="Winged helix-like DNA-binding domain superfamily/Winged helix DNA-binding domain"/>
    <property type="match status" value="1"/>
</dbReference>
<dbReference type="SUPFAM" id="SSF46785">
    <property type="entry name" value="Winged helix' DNA-binding domain"/>
    <property type="match status" value="1"/>
</dbReference>
<dbReference type="GO" id="GO:0003677">
    <property type="term" value="F:DNA binding"/>
    <property type="evidence" value="ECO:0007669"/>
    <property type="project" value="UniProtKB-KW"/>
</dbReference>
<dbReference type="AlphaFoldDB" id="A0A9W6L642"/>
<dbReference type="SMART" id="SM00895">
    <property type="entry name" value="FCD"/>
    <property type="match status" value="1"/>
</dbReference>
<dbReference type="Pfam" id="PF00392">
    <property type="entry name" value="GntR"/>
    <property type="match status" value="1"/>
</dbReference>
<dbReference type="Proteomes" id="UP001143463">
    <property type="component" value="Unassembled WGS sequence"/>
</dbReference>
<dbReference type="SUPFAM" id="SSF48008">
    <property type="entry name" value="GntR ligand-binding domain-like"/>
    <property type="match status" value="1"/>
</dbReference>
<dbReference type="InterPro" id="IPR011711">
    <property type="entry name" value="GntR_C"/>
</dbReference>
<dbReference type="CDD" id="cd07377">
    <property type="entry name" value="WHTH_GntR"/>
    <property type="match status" value="1"/>
</dbReference>
<dbReference type="PRINTS" id="PR00035">
    <property type="entry name" value="HTHGNTR"/>
</dbReference>
<dbReference type="Pfam" id="PF07729">
    <property type="entry name" value="FCD"/>
    <property type="match status" value="1"/>
</dbReference>
<feature type="domain" description="HTH gntR-type" evidence="4">
    <location>
        <begin position="13"/>
        <end position="80"/>
    </location>
</feature>
<evidence type="ECO:0000256" key="2">
    <source>
        <dbReference type="ARBA" id="ARBA00023125"/>
    </source>
</evidence>
<evidence type="ECO:0000256" key="1">
    <source>
        <dbReference type="ARBA" id="ARBA00023015"/>
    </source>
</evidence>
<evidence type="ECO:0000313" key="6">
    <source>
        <dbReference type="Proteomes" id="UP001143463"/>
    </source>
</evidence>
<evidence type="ECO:0000256" key="3">
    <source>
        <dbReference type="ARBA" id="ARBA00023163"/>
    </source>
</evidence>
<dbReference type="InterPro" id="IPR000524">
    <property type="entry name" value="Tscrpt_reg_HTH_GntR"/>
</dbReference>
<proteinExistence type="predicted"/>
<dbReference type="SMART" id="SM00345">
    <property type="entry name" value="HTH_GNTR"/>
    <property type="match status" value="1"/>
</dbReference>
<keyword evidence="6" id="KW-1185">Reference proteome</keyword>
<keyword evidence="1" id="KW-0805">Transcription regulation</keyword>
<evidence type="ECO:0000313" key="5">
    <source>
        <dbReference type="EMBL" id="GLL12934.1"/>
    </source>
</evidence>
<name>A0A9W6L642_9PSEU</name>
<protein>
    <submittedName>
        <fullName evidence="5">GntR family transcriptional regulator</fullName>
    </submittedName>
</protein>
<comment type="caution">
    <text evidence="5">The sequence shown here is derived from an EMBL/GenBank/DDBJ whole genome shotgun (WGS) entry which is preliminary data.</text>
</comment>
<reference evidence="5" key="1">
    <citation type="journal article" date="2014" name="Int. J. Syst. Evol. Microbiol.">
        <title>Complete genome sequence of Corynebacterium casei LMG S-19264T (=DSM 44701T), isolated from a smear-ripened cheese.</title>
        <authorList>
            <consortium name="US DOE Joint Genome Institute (JGI-PGF)"/>
            <person name="Walter F."/>
            <person name="Albersmeier A."/>
            <person name="Kalinowski J."/>
            <person name="Ruckert C."/>
        </authorList>
    </citation>
    <scope>NUCLEOTIDE SEQUENCE</scope>
    <source>
        <strain evidence="5">VKM Ac-1069</strain>
    </source>
</reference>
<dbReference type="Gene3D" id="1.20.120.530">
    <property type="entry name" value="GntR ligand-binding domain-like"/>
    <property type="match status" value="1"/>
</dbReference>
<gene>
    <name evidence="5" type="ORF">GCM10017577_40760</name>
</gene>
<dbReference type="PROSITE" id="PS50949">
    <property type="entry name" value="HTH_GNTR"/>
    <property type="match status" value="1"/>
</dbReference>
<dbReference type="EMBL" id="BSFQ01000017">
    <property type="protein sequence ID" value="GLL12934.1"/>
    <property type="molecule type" value="Genomic_DNA"/>
</dbReference>
<dbReference type="InterPro" id="IPR036388">
    <property type="entry name" value="WH-like_DNA-bd_sf"/>
</dbReference>
<keyword evidence="2" id="KW-0238">DNA-binding</keyword>
<dbReference type="PANTHER" id="PTHR43537:SF5">
    <property type="entry name" value="UXU OPERON TRANSCRIPTIONAL REGULATOR"/>
    <property type="match status" value="1"/>
</dbReference>
<dbReference type="InterPro" id="IPR036390">
    <property type="entry name" value="WH_DNA-bd_sf"/>
</dbReference>
<organism evidence="5 6">
    <name type="scientific">Pseudonocardia halophobica</name>
    <dbReference type="NCBI Taxonomy" id="29401"/>
    <lineage>
        <taxon>Bacteria</taxon>
        <taxon>Bacillati</taxon>
        <taxon>Actinomycetota</taxon>
        <taxon>Actinomycetes</taxon>
        <taxon>Pseudonocardiales</taxon>
        <taxon>Pseudonocardiaceae</taxon>
        <taxon>Pseudonocardia</taxon>
    </lineage>
</organism>
<dbReference type="RefSeq" id="WP_037042694.1">
    <property type="nucleotide sequence ID" value="NZ_BAAAUZ010000009.1"/>
</dbReference>
<reference evidence="5" key="2">
    <citation type="submission" date="2023-01" db="EMBL/GenBank/DDBJ databases">
        <authorList>
            <person name="Sun Q."/>
            <person name="Evtushenko L."/>
        </authorList>
    </citation>
    <scope>NUCLEOTIDE SEQUENCE</scope>
    <source>
        <strain evidence="5">VKM Ac-1069</strain>
    </source>
</reference>
<dbReference type="PANTHER" id="PTHR43537">
    <property type="entry name" value="TRANSCRIPTIONAL REGULATOR, GNTR FAMILY"/>
    <property type="match status" value="1"/>
</dbReference>